<name>A0A0C5B974_9MICO</name>
<keyword evidence="1" id="KW-0732">Signal</keyword>
<keyword evidence="4" id="KW-1185">Reference proteome</keyword>
<feature type="chain" id="PRO_5035109785" evidence="1">
    <location>
        <begin position="38"/>
        <end position="303"/>
    </location>
</feature>
<dbReference type="Gene3D" id="3.40.50.1110">
    <property type="entry name" value="SGNH hydrolase"/>
    <property type="match status" value="1"/>
</dbReference>
<accession>A0A0C5B974</accession>
<dbReference type="Proteomes" id="UP000052979">
    <property type="component" value="Unassembled WGS sequence"/>
</dbReference>
<dbReference type="PATRIC" id="fig|145458.7.peg.1008"/>
<reference evidence="2 4" key="1">
    <citation type="submission" date="2015-04" db="EMBL/GenBank/DDBJ databases">
        <title>Draft genome sequence of Rathayibacter toxicus strain FH-142 (AKA 70134 or CS 32), a Western Australian isolate.</title>
        <authorList>
            <consortium name="Consortium for Microbial Forensics and Genomics (microFORGE)"/>
            <person name="Knight B.M."/>
            <person name="Roberts D.P."/>
            <person name="Lin D."/>
            <person name="Hari K."/>
            <person name="Fletcher J."/>
            <person name="Melcher U."/>
            <person name="Blagden T."/>
            <person name="Luster D.G."/>
            <person name="Sechler A.J."/>
            <person name="Schneider W.L."/>
            <person name="Winegar R.A."/>
        </authorList>
    </citation>
    <scope>NUCLEOTIDE SEQUENCE [LARGE SCALE GENOMIC DNA]</scope>
    <source>
        <strain evidence="2 4">FH142</strain>
    </source>
</reference>
<evidence type="ECO:0000313" key="3">
    <source>
        <dbReference type="EMBL" id="PPI15653.1"/>
    </source>
</evidence>
<dbReference type="SUPFAM" id="SSF52266">
    <property type="entry name" value="SGNH hydrolase"/>
    <property type="match status" value="1"/>
</dbReference>
<reference evidence="3 5" key="2">
    <citation type="submission" date="2018-02" db="EMBL/GenBank/DDBJ databases">
        <title>Bacteriophage NCPPB3778 and a type I-E CRISPR drive the evolution of the US Biological Select Agent, Rathayibacter toxicus.</title>
        <authorList>
            <person name="Davis E.W.II."/>
            <person name="Tabima J.F."/>
            <person name="Weisberg A.J."/>
            <person name="Lopes L.D."/>
            <person name="Wiseman M.S."/>
            <person name="Wiseman M.S."/>
            <person name="Pupko T."/>
            <person name="Belcher M.S."/>
            <person name="Sechler A.J."/>
            <person name="Tancos M.A."/>
            <person name="Schroeder B.K."/>
            <person name="Murray T.D."/>
            <person name="Luster D.G."/>
            <person name="Schneider W.L."/>
            <person name="Rogers E."/>
            <person name="Andreote F.D."/>
            <person name="Grunwald N.J."/>
            <person name="Putnam M.L."/>
            <person name="Chang J.H."/>
        </authorList>
    </citation>
    <scope>NUCLEOTIDE SEQUENCE [LARGE SCALE GENOMIC DNA]</scope>
    <source>
        <strain evidence="3 5">FH99</strain>
    </source>
</reference>
<dbReference type="PANTHER" id="PTHR30383:SF5">
    <property type="entry name" value="SGNH HYDROLASE-TYPE ESTERASE DOMAIN-CONTAINING PROTEIN"/>
    <property type="match status" value="1"/>
</dbReference>
<dbReference type="Proteomes" id="UP000237966">
    <property type="component" value="Unassembled WGS sequence"/>
</dbReference>
<protein>
    <submittedName>
        <fullName evidence="3">SGNH/GDSL hydrolase family protein</fullName>
    </submittedName>
</protein>
<dbReference type="KEGG" id="rtc:APU90_02115"/>
<dbReference type="InterPro" id="IPR036514">
    <property type="entry name" value="SGNH_hydro_sf"/>
</dbReference>
<dbReference type="InterPro" id="IPR001087">
    <property type="entry name" value="GDSL"/>
</dbReference>
<dbReference type="AlphaFoldDB" id="A0A0C5B974"/>
<dbReference type="eggNOG" id="COG2755">
    <property type="taxonomic scope" value="Bacteria"/>
</dbReference>
<dbReference type="GO" id="GO:0004622">
    <property type="term" value="F:phosphatidylcholine lysophospholipase activity"/>
    <property type="evidence" value="ECO:0007669"/>
    <property type="project" value="TreeGrafter"/>
</dbReference>
<keyword evidence="3" id="KW-0378">Hydrolase</keyword>
<dbReference type="EMBL" id="PSWU01000006">
    <property type="protein sequence ID" value="PPI15653.1"/>
    <property type="molecule type" value="Genomic_DNA"/>
</dbReference>
<organism evidence="2 4">
    <name type="scientific">Rathayibacter toxicus</name>
    <dbReference type="NCBI Taxonomy" id="145458"/>
    <lineage>
        <taxon>Bacteria</taxon>
        <taxon>Bacillati</taxon>
        <taxon>Actinomycetota</taxon>
        <taxon>Actinomycetes</taxon>
        <taxon>Micrococcales</taxon>
        <taxon>Microbacteriaceae</taxon>
        <taxon>Rathayibacter</taxon>
    </lineage>
</organism>
<dbReference type="RefSeq" id="WP_027692095.1">
    <property type="nucleotide sequence ID" value="NZ_CP010848.1"/>
</dbReference>
<dbReference type="PANTHER" id="PTHR30383">
    <property type="entry name" value="THIOESTERASE 1/PROTEASE 1/LYSOPHOSPHOLIPASE L1"/>
    <property type="match status" value="1"/>
</dbReference>
<evidence type="ECO:0000313" key="2">
    <source>
        <dbReference type="EMBL" id="KKM45841.1"/>
    </source>
</evidence>
<comment type="caution">
    <text evidence="2">The sequence shown here is derived from an EMBL/GenBank/DDBJ whole genome shotgun (WGS) entry which is preliminary data.</text>
</comment>
<proteinExistence type="predicted"/>
<dbReference type="GeneID" id="93667495"/>
<dbReference type="Pfam" id="PF00657">
    <property type="entry name" value="Lipase_GDSL"/>
    <property type="match status" value="1"/>
</dbReference>
<dbReference type="KEGG" id="rtx:TI83_04360"/>
<feature type="signal peptide" evidence="1">
    <location>
        <begin position="1"/>
        <end position="37"/>
    </location>
</feature>
<dbReference type="OrthoDB" id="5561551at2"/>
<sequence>MRLFAQFSLRNSPQARRRVLTASTILALAATLLPATAATAQLGQSFSVLSLGDSITQGYGTCQIFANCPQNNWSTGNNPRVNSFSSRLQTTHPTSTITTANYARSGNLIAQIPSQVDAAKAAGVHPTIVTLLIGANDLCGPSITPASDGYTMTPASTFRAHTQETLSRIHTAWPSATIVVSSVPNIASLWSVARKTIGQLIWSGANLCRTTRGVSATGERLSDVASATSAAAASARTLHYDDALQTACTKAGPLCDWDGGALTSTPVTSAILSSTDFFHPGIVGQAKIAEVEWKASRFAAANS</sequence>
<gene>
    <name evidence="3" type="ORF">C5C51_04140</name>
    <name evidence="2" type="ORF">VT73_05510</name>
</gene>
<evidence type="ECO:0000256" key="1">
    <source>
        <dbReference type="SAM" id="SignalP"/>
    </source>
</evidence>
<evidence type="ECO:0000313" key="4">
    <source>
        <dbReference type="Proteomes" id="UP000052979"/>
    </source>
</evidence>
<dbReference type="EMBL" id="LBFI01000031">
    <property type="protein sequence ID" value="KKM45841.1"/>
    <property type="molecule type" value="Genomic_DNA"/>
</dbReference>
<dbReference type="InterPro" id="IPR051532">
    <property type="entry name" value="Ester_Hydrolysis_Enzymes"/>
</dbReference>
<evidence type="ECO:0000313" key="5">
    <source>
        <dbReference type="Proteomes" id="UP000237966"/>
    </source>
</evidence>